<evidence type="ECO:0000259" key="10">
    <source>
        <dbReference type="PROSITE" id="PS50262"/>
    </source>
</evidence>
<dbReference type="PROSITE" id="PS00237">
    <property type="entry name" value="G_PROTEIN_RECEP_F1_1"/>
    <property type="match status" value="1"/>
</dbReference>
<feature type="transmembrane region" description="Helical" evidence="9">
    <location>
        <begin position="167"/>
        <end position="186"/>
    </location>
</feature>
<dbReference type="GO" id="GO:0005886">
    <property type="term" value="C:plasma membrane"/>
    <property type="evidence" value="ECO:0007669"/>
    <property type="project" value="TreeGrafter"/>
</dbReference>
<sequence length="394" mass="44273">MDDAESYNYHYGELLPKLTDGECAFMKFFNITPEIIGDFTYTTRQKALLLGVLPLLMVIGLLDNLAFVYVVLRIPEMKTVTNSYLLNLAIADVLYLTFSVGEKLIKYGLSPVSDDDGALGLGGCIVIYIISDLAYFAGLFFVTLVSFDRFLAVHSPMASGRKGGRNYTQIAIAGTWIVAAVLAAIMSPSYGALEEYCILWPDEAPYNEWSHVAAECMAVEPWLMPFTQGLQTLPFFISFVVNVILYIFIIKGLDQSIERLRKHGLMKEKDINVRNQIARMLVVNGLVFFCCLAPFEIRSLLKMIDTLSGGDKIVIPLETSITLDHIGRVMAYTNSAINPLIYTAMSSRYRQAFKQAFLPKNRQGFFRGVRTSFNQTLSHTTETHMDETHTESRF</sequence>
<gene>
    <name evidence="12" type="primary">LOC110980983</name>
</gene>
<feature type="transmembrane region" description="Helical" evidence="9">
    <location>
        <begin position="47"/>
        <end position="72"/>
    </location>
</feature>
<keyword evidence="4 8" id="KW-0297">G-protein coupled receptor</keyword>
<feature type="transmembrane region" description="Helical" evidence="9">
    <location>
        <begin position="277"/>
        <end position="295"/>
    </location>
</feature>
<evidence type="ECO:0000313" key="11">
    <source>
        <dbReference type="Proteomes" id="UP000694845"/>
    </source>
</evidence>
<feature type="transmembrane region" description="Helical" evidence="9">
    <location>
        <begin position="84"/>
        <end position="105"/>
    </location>
</feature>
<dbReference type="GeneID" id="110980983"/>
<dbReference type="InterPro" id="IPR017452">
    <property type="entry name" value="GPCR_Rhodpsn_7TM"/>
</dbReference>
<evidence type="ECO:0000256" key="7">
    <source>
        <dbReference type="ARBA" id="ARBA00023224"/>
    </source>
</evidence>
<dbReference type="PROSITE" id="PS50262">
    <property type="entry name" value="G_PROTEIN_RECEP_F1_2"/>
    <property type="match status" value="1"/>
</dbReference>
<comment type="similarity">
    <text evidence="8">Belongs to the G-protein coupled receptor 1 family.</text>
</comment>
<dbReference type="SUPFAM" id="SSF81321">
    <property type="entry name" value="Family A G protein-coupled receptor-like"/>
    <property type="match status" value="1"/>
</dbReference>
<evidence type="ECO:0000256" key="2">
    <source>
        <dbReference type="ARBA" id="ARBA00022692"/>
    </source>
</evidence>
<dbReference type="OrthoDB" id="5950040at2759"/>
<reference evidence="12" key="1">
    <citation type="submission" date="2025-08" db="UniProtKB">
        <authorList>
            <consortium name="RefSeq"/>
        </authorList>
    </citation>
    <scope>IDENTIFICATION</scope>
</reference>
<feature type="domain" description="G-protein coupled receptors family 1 profile" evidence="10">
    <location>
        <begin position="63"/>
        <end position="342"/>
    </location>
</feature>
<dbReference type="PRINTS" id="PR00237">
    <property type="entry name" value="GPCRRHODOPSN"/>
</dbReference>
<evidence type="ECO:0000256" key="4">
    <source>
        <dbReference type="ARBA" id="ARBA00023040"/>
    </source>
</evidence>
<accession>A0A8B7YMA4</accession>
<protein>
    <submittedName>
        <fullName evidence="12">Somatostatin receptor type 5-like</fullName>
    </submittedName>
</protein>
<keyword evidence="11" id="KW-1185">Reference proteome</keyword>
<keyword evidence="7 8" id="KW-0807">Transducer</keyword>
<evidence type="ECO:0000256" key="8">
    <source>
        <dbReference type="RuleBase" id="RU000688"/>
    </source>
</evidence>
<evidence type="ECO:0000256" key="9">
    <source>
        <dbReference type="SAM" id="Phobius"/>
    </source>
</evidence>
<feature type="transmembrane region" description="Helical" evidence="9">
    <location>
        <begin position="125"/>
        <end position="147"/>
    </location>
</feature>
<evidence type="ECO:0000256" key="5">
    <source>
        <dbReference type="ARBA" id="ARBA00023136"/>
    </source>
</evidence>
<dbReference type="PANTHER" id="PTHR24243:SF208">
    <property type="entry name" value="PYROKININ-1 RECEPTOR"/>
    <property type="match status" value="1"/>
</dbReference>
<proteinExistence type="inferred from homology"/>
<comment type="subcellular location">
    <subcellularLocation>
        <location evidence="1">Membrane</location>
        <topology evidence="1">Multi-pass membrane protein</topology>
    </subcellularLocation>
</comment>
<dbReference type="Proteomes" id="UP000694845">
    <property type="component" value="Unplaced"/>
</dbReference>
<organism evidence="11 12">
    <name type="scientific">Acanthaster planci</name>
    <name type="common">Crown-of-thorns starfish</name>
    <dbReference type="NCBI Taxonomy" id="133434"/>
    <lineage>
        <taxon>Eukaryota</taxon>
        <taxon>Metazoa</taxon>
        <taxon>Echinodermata</taxon>
        <taxon>Eleutherozoa</taxon>
        <taxon>Asterozoa</taxon>
        <taxon>Asteroidea</taxon>
        <taxon>Valvatacea</taxon>
        <taxon>Valvatida</taxon>
        <taxon>Acanthasteridae</taxon>
        <taxon>Acanthaster</taxon>
    </lineage>
</organism>
<feature type="transmembrane region" description="Helical" evidence="9">
    <location>
        <begin position="233"/>
        <end position="253"/>
    </location>
</feature>
<keyword evidence="3 9" id="KW-1133">Transmembrane helix</keyword>
<dbReference type="AlphaFoldDB" id="A0A8B7YMA4"/>
<keyword evidence="5 9" id="KW-0472">Membrane</keyword>
<dbReference type="CDD" id="cd00637">
    <property type="entry name" value="7tm_classA_rhodopsin-like"/>
    <property type="match status" value="1"/>
</dbReference>
<dbReference type="PANTHER" id="PTHR24243">
    <property type="entry name" value="G-PROTEIN COUPLED RECEPTOR"/>
    <property type="match status" value="1"/>
</dbReference>
<keyword evidence="6 8" id="KW-0675">Receptor</keyword>
<evidence type="ECO:0000256" key="1">
    <source>
        <dbReference type="ARBA" id="ARBA00004141"/>
    </source>
</evidence>
<dbReference type="RefSeq" id="XP_022093792.1">
    <property type="nucleotide sequence ID" value="XM_022238100.1"/>
</dbReference>
<dbReference type="Pfam" id="PF00001">
    <property type="entry name" value="7tm_1"/>
    <property type="match status" value="1"/>
</dbReference>
<evidence type="ECO:0000256" key="3">
    <source>
        <dbReference type="ARBA" id="ARBA00022989"/>
    </source>
</evidence>
<name>A0A8B7YMA4_ACAPL</name>
<evidence type="ECO:0000313" key="12">
    <source>
        <dbReference type="RefSeq" id="XP_022093792.1"/>
    </source>
</evidence>
<keyword evidence="2 8" id="KW-0812">Transmembrane</keyword>
<dbReference type="GO" id="GO:0004930">
    <property type="term" value="F:G protein-coupled receptor activity"/>
    <property type="evidence" value="ECO:0007669"/>
    <property type="project" value="UniProtKB-KW"/>
</dbReference>
<dbReference type="OMA" id="EEYCILW"/>
<dbReference type="SMART" id="SM01381">
    <property type="entry name" value="7TM_GPCR_Srsx"/>
    <property type="match status" value="1"/>
</dbReference>
<dbReference type="InterPro" id="IPR000276">
    <property type="entry name" value="GPCR_Rhodpsn"/>
</dbReference>
<dbReference type="Gene3D" id="1.20.1070.10">
    <property type="entry name" value="Rhodopsin 7-helix transmembrane proteins"/>
    <property type="match status" value="1"/>
</dbReference>
<evidence type="ECO:0000256" key="6">
    <source>
        <dbReference type="ARBA" id="ARBA00023170"/>
    </source>
</evidence>
<dbReference type="KEGG" id="aplc:110980983"/>